<dbReference type="SUPFAM" id="SSF49695">
    <property type="entry name" value="gamma-Crystallin-like"/>
    <property type="match status" value="1"/>
</dbReference>
<feature type="signal peptide" evidence="1">
    <location>
        <begin position="1"/>
        <end position="29"/>
    </location>
</feature>
<keyword evidence="3" id="KW-1185">Reference proteome</keyword>
<gene>
    <name evidence="2" type="ORF">FED44_26640</name>
</gene>
<protein>
    <submittedName>
        <fullName evidence="2">Uncharacterized protein</fullName>
    </submittedName>
</protein>
<dbReference type="InterPro" id="IPR011024">
    <property type="entry name" value="G_crystallin-like"/>
</dbReference>
<evidence type="ECO:0000256" key="1">
    <source>
        <dbReference type="SAM" id="SignalP"/>
    </source>
</evidence>
<name>A0A5R8YMQ1_9ACTN</name>
<dbReference type="AlphaFoldDB" id="A0A5R8YMQ1"/>
<keyword evidence="1" id="KW-0732">Signal</keyword>
<reference evidence="2" key="1">
    <citation type="submission" date="2019-05" db="EMBL/GenBank/DDBJ databases">
        <title>Isolation, diversity and antifungal activity of Actinobacteria from wheat.</title>
        <authorList>
            <person name="Yu B."/>
        </authorList>
    </citation>
    <scope>NUCLEOTIDE SEQUENCE [LARGE SCALE GENOMIC DNA]</scope>
    <source>
        <strain evidence="2">NEAU-HEGS1-5</strain>
    </source>
</reference>
<dbReference type="EMBL" id="VANP01000012">
    <property type="protein sequence ID" value="TLP54742.1"/>
    <property type="molecule type" value="Genomic_DNA"/>
</dbReference>
<evidence type="ECO:0000313" key="2">
    <source>
        <dbReference type="EMBL" id="TLP54742.1"/>
    </source>
</evidence>
<organism evidence="2 3">
    <name type="scientific">Microbispora triticiradicis</name>
    <dbReference type="NCBI Taxonomy" id="2200763"/>
    <lineage>
        <taxon>Bacteria</taxon>
        <taxon>Bacillati</taxon>
        <taxon>Actinomycetota</taxon>
        <taxon>Actinomycetes</taxon>
        <taxon>Streptosporangiales</taxon>
        <taxon>Streptosporangiaceae</taxon>
        <taxon>Microbispora</taxon>
    </lineage>
</organism>
<dbReference type="Proteomes" id="UP000309033">
    <property type="component" value="Unassembled WGS sequence"/>
</dbReference>
<feature type="chain" id="PRO_5024412873" evidence="1">
    <location>
        <begin position="30"/>
        <end position="131"/>
    </location>
</feature>
<accession>A0A5R8YMQ1</accession>
<proteinExistence type="predicted"/>
<dbReference type="OrthoDB" id="3542409at2"/>
<comment type="caution">
    <text evidence="2">The sequence shown here is derived from an EMBL/GenBank/DDBJ whole genome shotgun (WGS) entry which is preliminary data.</text>
</comment>
<sequence length="131" mass="14799">MSRLTRTITCLAAAAAVAGTITAAPAAHAELKPGEWAGLYLYDDSWYEGEHRVFTYSNGSIGFSDRASSIVNNSWLAWVVYDDRDFRDRRYCIRPWEKVDVLGAPQWKFNDKISSVQLLNSYNCDGYPTFS</sequence>
<evidence type="ECO:0000313" key="3">
    <source>
        <dbReference type="Proteomes" id="UP000309033"/>
    </source>
</evidence>
<dbReference type="Gene3D" id="2.60.20.10">
    <property type="entry name" value="Crystallins"/>
    <property type="match status" value="1"/>
</dbReference>